<dbReference type="Gene3D" id="3.30.70.270">
    <property type="match status" value="1"/>
</dbReference>
<sequence>MAHSSGTDVELSRPVTAMDGAHCCVGCGASLQAVDGHDLCPTCLGADHLREGLSENPCMNCSYLPRAVRVARLAQVTSDPLPLEPKPPVQPRRSKRRAESASAAAPSKKKTRSESALSSQVERLTAELDEMRSFFQASQFAAPGGSEPGLSAQSMPSLMPEDDVLSLAASASHFLDDEAGDFNDSEASSFSSDHTTVSEAQDSPVQSALRMALDCLKVAAPQQPASVPESAFFRHGRASTTFAVPHSEDYLRELHTCWRDPTSLSRLSADGRLLASMFNSSQAGLDRMPPVEPAIAALIVSPEEALRHTVRCPRPQCRVTDDLLTRAYNAGARAGRLGNSLAHLMFALSASLQEGGTPTNAVGFSDAALHTFALMTRELGRVMSYIVQARRQLRHWNELYMLERPGSNCLLSTALCRLQVEPELHPCLQGSAHPVVLLLENIFDHMETREPVGIIGEHHAHRLDNLGPMIQPVDPLGPQGAVGLDDEAFRPAVGYFTQQQLNFWAAQASDPWVVATLTHGYKLQFRRRPPCSSRVAMTIIDNPTKALALDQELSALLAKGAIEEVDPLLEPRGYYSRYFLVPKKTGGYRPILDLRGLNRYMKVLRFHMLTISDVLRTISEGDWVTSIDLKDAYFHVPIYPHHRKFLRFAYRGRHRQFRVLPFGLSLSPRVFTRVVKVALAPLQAQGLKVLSYLDDWLICAESQTQVMRDTRFLLCHVDRLGLKVNLEKSCLVPSQLSTFLGVTLDTTTMLARPSVARVDDILLMLSQFRLGKKLPYIMFLRLLGKLTSVTQVVPLGLLTLRPLQRWLNNFHLDAELHRHRRIQVSWQCLCVLAPWRSRQYLLRGIRMGSVVYRREVVTTDACPTGWGAVWQRRLAQGRWPVQWHDTHINVLELRAVHLALKHFLPYLQGRHVLIRSDNITTVYHINHQGSPRSAQLLKASQDLLMWAAPRLRSLRATYLPGDRNHIADFLSRRKPLPGEWRLHPEVVRTIWHQYGMAEVDLFATRDTSHCPHWFSLLETTGSLGQDAFAHPWPRTLLGSSRAAGSPILAITAVVSIATQTLSQSSMAPSGQGGSPLSVWRQDLAPQSPEVSAVGLASGGPDQILTGVSGSVRKTILNARARSTRDQGARRLRPPMVQLAPAWDLPLVLAALCQPPFEPLGRADLRWVSLKTAFLLAIVSARRVSELHALSERGNIMGSFEGSTIGVNLCCCFLGIANHIH</sequence>
<proteinExistence type="inferred from homology"/>
<evidence type="ECO:0000256" key="1">
    <source>
        <dbReference type="ARBA" id="ARBA00010879"/>
    </source>
</evidence>
<dbReference type="Gene3D" id="3.10.10.10">
    <property type="entry name" value="HIV Type 1 Reverse Transcriptase, subunit A, domain 1"/>
    <property type="match status" value="1"/>
</dbReference>
<dbReference type="EMBL" id="JBBPFD010000005">
    <property type="protein sequence ID" value="KAK7926015.1"/>
    <property type="molecule type" value="Genomic_DNA"/>
</dbReference>
<dbReference type="SUPFAM" id="SSF56672">
    <property type="entry name" value="DNA/RNA polymerases"/>
    <property type="match status" value="1"/>
</dbReference>
<dbReference type="CDD" id="cd03714">
    <property type="entry name" value="RT_DIRS1"/>
    <property type="match status" value="1"/>
</dbReference>
<feature type="domain" description="Reverse transcriptase" evidence="4">
    <location>
        <begin position="562"/>
        <end position="744"/>
    </location>
</feature>
<protein>
    <recommendedName>
        <fullName evidence="2">ribonuclease H</fullName>
        <ecNumber evidence="2">3.1.26.4</ecNumber>
    </recommendedName>
</protein>
<keyword evidence="6" id="KW-1185">Reference proteome</keyword>
<dbReference type="InterPro" id="IPR043502">
    <property type="entry name" value="DNA/RNA_pol_sf"/>
</dbReference>
<dbReference type="AlphaFoldDB" id="A0AAW0PRF0"/>
<name>A0AAW0PRF0_9GOBI</name>
<feature type="region of interest" description="Disordered" evidence="3">
    <location>
        <begin position="79"/>
        <end position="121"/>
    </location>
</feature>
<organism evidence="5 6">
    <name type="scientific">Mugilogobius chulae</name>
    <name type="common">yellowstripe goby</name>
    <dbReference type="NCBI Taxonomy" id="88201"/>
    <lineage>
        <taxon>Eukaryota</taxon>
        <taxon>Metazoa</taxon>
        <taxon>Chordata</taxon>
        <taxon>Craniata</taxon>
        <taxon>Vertebrata</taxon>
        <taxon>Euteleostomi</taxon>
        <taxon>Actinopterygii</taxon>
        <taxon>Neopterygii</taxon>
        <taxon>Teleostei</taxon>
        <taxon>Neoteleostei</taxon>
        <taxon>Acanthomorphata</taxon>
        <taxon>Gobiaria</taxon>
        <taxon>Gobiiformes</taxon>
        <taxon>Gobioidei</taxon>
        <taxon>Gobiidae</taxon>
        <taxon>Gobionellinae</taxon>
        <taxon>Mugilogobius</taxon>
    </lineage>
</organism>
<reference evidence="6" key="1">
    <citation type="submission" date="2024-04" db="EMBL/GenBank/DDBJ databases">
        <title>Salinicola lusitanus LLJ914,a marine bacterium isolated from the Okinawa Trough.</title>
        <authorList>
            <person name="Li J."/>
        </authorList>
    </citation>
    <scope>NUCLEOTIDE SEQUENCE [LARGE SCALE GENOMIC DNA]</scope>
</reference>
<dbReference type="InterPro" id="IPR052055">
    <property type="entry name" value="Hepadnavirus_pol/RT"/>
</dbReference>
<evidence type="ECO:0000313" key="5">
    <source>
        <dbReference type="EMBL" id="KAK7926015.1"/>
    </source>
</evidence>
<accession>A0AAW0PRF0</accession>
<dbReference type="EC" id="3.1.26.4" evidence="2"/>
<evidence type="ECO:0000313" key="6">
    <source>
        <dbReference type="Proteomes" id="UP001460270"/>
    </source>
</evidence>
<evidence type="ECO:0000259" key="4">
    <source>
        <dbReference type="PROSITE" id="PS50878"/>
    </source>
</evidence>
<evidence type="ECO:0000256" key="3">
    <source>
        <dbReference type="SAM" id="MobiDB-lite"/>
    </source>
</evidence>
<dbReference type="Pfam" id="PF00078">
    <property type="entry name" value="RVT_1"/>
    <property type="match status" value="1"/>
</dbReference>
<comment type="similarity">
    <text evidence="1">Belongs to the beta type-B retroviral polymerase family. HERV class-II K(HML-2) pol subfamily.</text>
</comment>
<dbReference type="InterPro" id="IPR043128">
    <property type="entry name" value="Rev_trsase/Diguanyl_cyclase"/>
</dbReference>
<evidence type="ECO:0000256" key="2">
    <source>
        <dbReference type="ARBA" id="ARBA00012180"/>
    </source>
</evidence>
<dbReference type="PANTHER" id="PTHR33050">
    <property type="entry name" value="REVERSE TRANSCRIPTASE DOMAIN-CONTAINING PROTEIN"/>
    <property type="match status" value="1"/>
</dbReference>
<dbReference type="PROSITE" id="PS50878">
    <property type="entry name" value="RT_POL"/>
    <property type="match status" value="1"/>
</dbReference>
<dbReference type="PANTHER" id="PTHR33050:SF7">
    <property type="entry name" value="RIBONUCLEASE H"/>
    <property type="match status" value="1"/>
</dbReference>
<dbReference type="CDD" id="cd09275">
    <property type="entry name" value="RNase_HI_RT_DIRS1"/>
    <property type="match status" value="1"/>
</dbReference>
<comment type="caution">
    <text evidence="5">The sequence shown here is derived from an EMBL/GenBank/DDBJ whole genome shotgun (WGS) entry which is preliminary data.</text>
</comment>
<gene>
    <name evidence="5" type="ORF">WMY93_008325</name>
</gene>
<dbReference type="InterPro" id="IPR000477">
    <property type="entry name" value="RT_dom"/>
</dbReference>
<dbReference type="Proteomes" id="UP001460270">
    <property type="component" value="Unassembled WGS sequence"/>
</dbReference>
<dbReference type="GO" id="GO:0004523">
    <property type="term" value="F:RNA-DNA hybrid ribonuclease activity"/>
    <property type="evidence" value="ECO:0007669"/>
    <property type="project" value="UniProtKB-EC"/>
</dbReference>